<dbReference type="InterPro" id="IPR011761">
    <property type="entry name" value="ATP-grasp"/>
</dbReference>
<dbReference type="SUPFAM" id="SSF52440">
    <property type="entry name" value="PreATP-grasp domain"/>
    <property type="match status" value="1"/>
</dbReference>
<dbReference type="PANTHER" id="PTHR43472">
    <property type="entry name" value="PHOSPHORIBOSYLAMINE--GLYCINE LIGASE"/>
    <property type="match status" value="1"/>
</dbReference>
<dbReference type="Pfam" id="PF01071">
    <property type="entry name" value="GARS_A"/>
    <property type="match status" value="1"/>
</dbReference>
<keyword evidence="5 12" id="KW-0547">Nucleotide-binding</keyword>
<dbReference type="InterPro" id="IPR011054">
    <property type="entry name" value="Rudment_hybrid_motif"/>
</dbReference>
<accession>A0ABZ0WIC1</accession>
<dbReference type="SMART" id="SM01210">
    <property type="entry name" value="GARS_C"/>
    <property type="match status" value="1"/>
</dbReference>
<dbReference type="SUPFAM" id="SSF51246">
    <property type="entry name" value="Rudiment single hybrid motif"/>
    <property type="match status" value="1"/>
</dbReference>
<dbReference type="NCBIfam" id="TIGR00877">
    <property type="entry name" value="purD"/>
    <property type="match status" value="1"/>
</dbReference>
<dbReference type="InterPro" id="IPR020561">
    <property type="entry name" value="PRibGlycinamid_synth_ATP-grasp"/>
</dbReference>
<evidence type="ECO:0000256" key="10">
    <source>
        <dbReference type="ARBA" id="ARBA00042864"/>
    </source>
</evidence>
<gene>
    <name evidence="11 14" type="primary">purD</name>
    <name evidence="14" type="ORF">U0042_24075</name>
</gene>
<comment type="cofactor">
    <cofactor evidence="1">
        <name>Mn(2+)</name>
        <dbReference type="ChEBI" id="CHEBI:29035"/>
    </cofactor>
</comment>
<evidence type="ECO:0000256" key="4">
    <source>
        <dbReference type="ARBA" id="ARBA00022598"/>
    </source>
</evidence>
<dbReference type="InterPro" id="IPR020562">
    <property type="entry name" value="PRibGlycinamide_synth_N"/>
</dbReference>
<sequence length="425" mass="45356">MKLLVVGSGGREHALAWKLAQSPRVQLVYVAPGNGGTAQDARLANVDITAPEALADFVEKEQVAFTVVGPEAPLAAGIVNLFRSRGLKVFGPTKEAAQLESSKDFAKAFMKRHAIPTAEYETFSDAAAAHAYIDAKGAPIVIKADGLAAGKGVVVAMSADEAHAAIDMMLADNKLGDAGARVVIEEFLAGEEASFIVMVDGKHVLPLASSQDHKRLLDNDEGPNTGGMGAYSPAPIVTPQLHARVMREIILPTVRGMEKEGIRYTGFLYAGLMIDAQGNPKTLEFNCRMGDPETQPIMARLKGDFSKVVEHAIAGTLDTVELEWDRRTALGVVLAAHNYPDTPRKGDRINGIPAQTENSVTFHAGTAIVDGKLVTSGGRVLCVVGLADSVRSAQSVAYETINQISFDGMQYRRDIGYRAVNRKHG</sequence>
<proteinExistence type="inferred from homology"/>
<reference evidence="14 15" key="1">
    <citation type="submission" date="2023-12" db="EMBL/GenBank/DDBJ databases">
        <title>Genome sequencing and assembly of bacterial species from a model synthetic community.</title>
        <authorList>
            <person name="Hogle S.L."/>
        </authorList>
    </citation>
    <scope>NUCLEOTIDE SEQUENCE [LARGE SCALE GENOMIC DNA]</scope>
    <source>
        <strain evidence="14 15">HAMBI 2494</strain>
    </source>
</reference>
<dbReference type="EC" id="6.3.4.13" evidence="3 11"/>
<evidence type="ECO:0000256" key="8">
    <source>
        <dbReference type="ARBA" id="ARBA00038345"/>
    </source>
</evidence>
<comment type="catalytic activity">
    <reaction evidence="11">
        <text>5-phospho-beta-D-ribosylamine + glycine + ATP = N(1)-(5-phospho-beta-D-ribosyl)glycinamide + ADP + phosphate + H(+)</text>
        <dbReference type="Rhea" id="RHEA:17453"/>
        <dbReference type="ChEBI" id="CHEBI:15378"/>
        <dbReference type="ChEBI" id="CHEBI:30616"/>
        <dbReference type="ChEBI" id="CHEBI:43474"/>
        <dbReference type="ChEBI" id="CHEBI:57305"/>
        <dbReference type="ChEBI" id="CHEBI:58681"/>
        <dbReference type="ChEBI" id="CHEBI:143788"/>
        <dbReference type="ChEBI" id="CHEBI:456216"/>
        <dbReference type="EC" id="6.3.4.13"/>
    </reaction>
</comment>
<keyword evidence="6 11" id="KW-0658">Purine biosynthesis</keyword>
<evidence type="ECO:0000256" key="2">
    <source>
        <dbReference type="ARBA" id="ARBA00005174"/>
    </source>
</evidence>
<keyword evidence="7 12" id="KW-0067">ATP-binding</keyword>
<dbReference type="GO" id="GO:0004637">
    <property type="term" value="F:phosphoribosylamine-glycine ligase activity"/>
    <property type="evidence" value="ECO:0007669"/>
    <property type="project" value="UniProtKB-EC"/>
</dbReference>
<keyword evidence="15" id="KW-1185">Reference proteome</keyword>
<dbReference type="Pfam" id="PF02844">
    <property type="entry name" value="GARS_N"/>
    <property type="match status" value="1"/>
</dbReference>
<dbReference type="InterPro" id="IPR000115">
    <property type="entry name" value="PRibGlycinamide_synth"/>
</dbReference>
<dbReference type="Gene3D" id="3.40.50.20">
    <property type="match status" value="1"/>
</dbReference>
<evidence type="ECO:0000313" key="15">
    <source>
        <dbReference type="Proteomes" id="UP001325479"/>
    </source>
</evidence>
<dbReference type="Gene3D" id="3.90.600.10">
    <property type="entry name" value="Phosphoribosylglycinamide synthetase, C-terminal domain"/>
    <property type="match status" value="1"/>
</dbReference>
<dbReference type="Gene3D" id="3.30.1490.20">
    <property type="entry name" value="ATP-grasp fold, A domain"/>
    <property type="match status" value="1"/>
</dbReference>
<dbReference type="HAMAP" id="MF_00138">
    <property type="entry name" value="GARS"/>
    <property type="match status" value="1"/>
</dbReference>
<dbReference type="Proteomes" id="UP001325479">
    <property type="component" value="Chromosome"/>
</dbReference>
<dbReference type="InterPro" id="IPR013815">
    <property type="entry name" value="ATP_grasp_subdomain_1"/>
</dbReference>
<organism evidence="14 15">
    <name type="scientific">Paraburkholderia kururiensis</name>
    <dbReference type="NCBI Taxonomy" id="984307"/>
    <lineage>
        <taxon>Bacteria</taxon>
        <taxon>Pseudomonadati</taxon>
        <taxon>Pseudomonadota</taxon>
        <taxon>Betaproteobacteria</taxon>
        <taxon>Burkholderiales</taxon>
        <taxon>Burkholderiaceae</taxon>
        <taxon>Paraburkholderia</taxon>
    </lineage>
</organism>
<evidence type="ECO:0000256" key="9">
    <source>
        <dbReference type="ARBA" id="ARBA00042242"/>
    </source>
</evidence>
<dbReference type="Pfam" id="PF02843">
    <property type="entry name" value="GARS_C"/>
    <property type="match status" value="1"/>
</dbReference>
<comment type="pathway">
    <text evidence="2 11">Purine metabolism; IMP biosynthesis via de novo pathway; N(1)-(5-phospho-D-ribosyl)glycinamide from 5-phospho-alpha-D-ribose 1-diphosphate: step 2/2.</text>
</comment>
<feature type="domain" description="ATP-grasp" evidence="13">
    <location>
        <begin position="107"/>
        <end position="314"/>
    </location>
</feature>
<evidence type="ECO:0000256" key="7">
    <source>
        <dbReference type="ARBA" id="ARBA00022840"/>
    </source>
</evidence>
<dbReference type="SUPFAM" id="SSF56059">
    <property type="entry name" value="Glutathione synthetase ATP-binding domain-like"/>
    <property type="match status" value="1"/>
</dbReference>
<dbReference type="RefSeq" id="WP_114813565.1">
    <property type="nucleotide sequence ID" value="NZ_CP139965.1"/>
</dbReference>
<evidence type="ECO:0000313" key="14">
    <source>
        <dbReference type="EMBL" id="WQD77115.1"/>
    </source>
</evidence>
<dbReference type="PANTHER" id="PTHR43472:SF1">
    <property type="entry name" value="PHOSPHORIBOSYLAMINE--GLYCINE LIGASE, CHLOROPLASTIC"/>
    <property type="match status" value="1"/>
</dbReference>
<evidence type="ECO:0000259" key="13">
    <source>
        <dbReference type="PROSITE" id="PS50975"/>
    </source>
</evidence>
<dbReference type="SMART" id="SM01209">
    <property type="entry name" value="GARS_A"/>
    <property type="match status" value="1"/>
</dbReference>
<dbReference type="InterPro" id="IPR016185">
    <property type="entry name" value="PreATP-grasp_dom_sf"/>
</dbReference>
<dbReference type="Gene3D" id="3.30.470.20">
    <property type="entry name" value="ATP-grasp fold, B domain"/>
    <property type="match status" value="1"/>
</dbReference>
<evidence type="ECO:0000256" key="3">
    <source>
        <dbReference type="ARBA" id="ARBA00013255"/>
    </source>
</evidence>
<dbReference type="EMBL" id="CP139965">
    <property type="protein sequence ID" value="WQD77115.1"/>
    <property type="molecule type" value="Genomic_DNA"/>
</dbReference>
<dbReference type="InterPro" id="IPR037123">
    <property type="entry name" value="PRibGlycinamide_synth_C_sf"/>
</dbReference>
<evidence type="ECO:0000256" key="11">
    <source>
        <dbReference type="HAMAP-Rule" id="MF_00138"/>
    </source>
</evidence>
<dbReference type="PROSITE" id="PS50975">
    <property type="entry name" value="ATP_GRASP"/>
    <property type="match status" value="1"/>
</dbReference>
<evidence type="ECO:0000256" key="1">
    <source>
        <dbReference type="ARBA" id="ARBA00001936"/>
    </source>
</evidence>
<evidence type="ECO:0000256" key="5">
    <source>
        <dbReference type="ARBA" id="ARBA00022741"/>
    </source>
</evidence>
<protein>
    <recommendedName>
        <fullName evidence="3 11">Phosphoribosylamine--glycine ligase</fullName>
        <ecNumber evidence="3 11">6.3.4.13</ecNumber>
    </recommendedName>
    <alternativeName>
        <fullName evidence="11">GARS</fullName>
    </alternativeName>
    <alternativeName>
        <fullName evidence="9 11">Glycinamide ribonucleotide synthetase</fullName>
    </alternativeName>
    <alternativeName>
        <fullName evidence="10 11">Phosphoribosylglycinamide synthetase</fullName>
    </alternativeName>
</protein>
<name>A0ABZ0WIC1_9BURK</name>
<evidence type="ECO:0000256" key="12">
    <source>
        <dbReference type="PROSITE-ProRule" id="PRU00409"/>
    </source>
</evidence>
<keyword evidence="4 11" id="KW-0436">Ligase</keyword>
<comment type="similarity">
    <text evidence="8 11">Belongs to the GARS family.</text>
</comment>
<dbReference type="InterPro" id="IPR020560">
    <property type="entry name" value="PRibGlycinamide_synth_C-dom"/>
</dbReference>
<evidence type="ECO:0000256" key="6">
    <source>
        <dbReference type="ARBA" id="ARBA00022755"/>
    </source>
</evidence>